<accession>A0ABR6DCQ2</accession>
<dbReference type="GeneID" id="96604946"/>
<dbReference type="Proteomes" id="UP000565455">
    <property type="component" value="Unassembled WGS sequence"/>
</dbReference>
<evidence type="ECO:0000313" key="3">
    <source>
        <dbReference type="Proteomes" id="UP000565455"/>
    </source>
</evidence>
<keyword evidence="3" id="KW-1185">Reference proteome</keyword>
<sequence>MAMTTSFVVQPFEIHRKRLRPARQEPAQTESGALKKAETLARLMPGPAALKVVADDETGELEGVTIPGQWGEVPDDFAESLQGG</sequence>
<dbReference type="RefSeq" id="WP_182592377.1">
    <property type="nucleotide sequence ID" value="NZ_JACJIM010000005.1"/>
</dbReference>
<comment type="caution">
    <text evidence="2">The sequence shown here is derived from an EMBL/GenBank/DDBJ whole genome shotgun (WGS) entry which is preliminary data.</text>
</comment>
<evidence type="ECO:0000313" key="2">
    <source>
        <dbReference type="EMBL" id="MBA9063871.1"/>
    </source>
</evidence>
<name>A0ABR6DCQ2_9HYPH</name>
<dbReference type="EMBL" id="JACJIM010000005">
    <property type="protein sequence ID" value="MBA9063871.1"/>
    <property type="molecule type" value="Genomic_DNA"/>
</dbReference>
<organism evidence="2 3">
    <name type="scientific">Methylobacterium fujisawaense</name>
    <dbReference type="NCBI Taxonomy" id="107400"/>
    <lineage>
        <taxon>Bacteria</taxon>
        <taxon>Pseudomonadati</taxon>
        <taxon>Pseudomonadota</taxon>
        <taxon>Alphaproteobacteria</taxon>
        <taxon>Hyphomicrobiales</taxon>
        <taxon>Methylobacteriaceae</taxon>
        <taxon>Methylobacterium</taxon>
    </lineage>
</organism>
<gene>
    <name evidence="2" type="ORF">GGQ91_003272</name>
</gene>
<evidence type="ECO:0000256" key="1">
    <source>
        <dbReference type="SAM" id="MobiDB-lite"/>
    </source>
</evidence>
<feature type="region of interest" description="Disordered" evidence="1">
    <location>
        <begin position="64"/>
        <end position="84"/>
    </location>
</feature>
<reference evidence="2 3" key="1">
    <citation type="submission" date="2020-08" db="EMBL/GenBank/DDBJ databases">
        <title>Genomic Encyclopedia of Type Strains, Phase IV (KMG-IV): sequencing the most valuable type-strain genomes for metagenomic binning, comparative biology and taxonomic classification.</title>
        <authorList>
            <person name="Goeker M."/>
        </authorList>
    </citation>
    <scope>NUCLEOTIDE SEQUENCE [LARGE SCALE GENOMIC DNA]</scope>
    <source>
        <strain evidence="2 3">DSM 5686</strain>
    </source>
</reference>
<proteinExistence type="predicted"/>
<protein>
    <submittedName>
        <fullName evidence="2">Uncharacterized protein</fullName>
    </submittedName>
</protein>